<dbReference type="Gene3D" id="2.40.50.100">
    <property type="match status" value="1"/>
</dbReference>
<name>A0A645BRY7_9ZZZZ</name>
<evidence type="ECO:0000259" key="2">
    <source>
        <dbReference type="PROSITE" id="PS50968"/>
    </source>
</evidence>
<reference evidence="3" key="1">
    <citation type="submission" date="2019-08" db="EMBL/GenBank/DDBJ databases">
        <authorList>
            <person name="Kucharzyk K."/>
            <person name="Murdoch R.W."/>
            <person name="Higgins S."/>
            <person name="Loffler F."/>
        </authorList>
    </citation>
    <scope>NUCLEOTIDE SEQUENCE</scope>
</reference>
<dbReference type="SUPFAM" id="SSF51230">
    <property type="entry name" value="Single hybrid motif"/>
    <property type="match status" value="1"/>
</dbReference>
<evidence type="ECO:0000313" key="3">
    <source>
        <dbReference type="EMBL" id="MPM67997.1"/>
    </source>
</evidence>
<dbReference type="PROSITE" id="PS50968">
    <property type="entry name" value="BIOTINYL_LIPOYL"/>
    <property type="match status" value="1"/>
</dbReference>
<dbReference type="PANTHER" id="PTHR45266:SF3">
    <property type="entry name" value="OXALOACETATE DECARBOXYLASE ALPHA CHAIN"/>
    <property type="match status" value="1"/>
</dbReference>
<keyword evidence="1" id="KW-0092">Biotin</keyword>
<feature type="domain" description="Lipoyl-binding" evidence="2">
    <location>
        <begin position="1"/>
        <end position="73"/>
    </location>
</feature>
<dbReference type="AlphaFoldDB" id="A0A645BRY7"/>
<dbReference type="InterPro" id="IPR050709">
    <property type="entry name" value="Biotin_Carboxyl_Carrier/Decarb"/>
</dbReference>
<protein>
    <submittedName>
        <fullName evidence="3">Glutaconyl-CoA decarboxylase subunit gamma</fullName>
    </submittedName>
</protein>
<dbReference type="InterPro" id="IPR011053">
    <property type="entry name" value="Single_hybrid_motif"/>
</dbReference>
<dbReference type="FunFam" id="2.40.50.100:FF:000003">
    <property type="entry name" value="Acetyl-CoA carboxylase biotin carboxyl carrier protein"/>
    <property type="match status" value="1"/>
</dbReference>
<organism evidence="3">
    <name type="scientific">bioreactor metagenome</name>
    <dbReference type="NCBI Taxonomy" id="1076179"/>
    <lineage>
        <taxon>unclassified sequences</taxon>
        <taxon>metagenomes</taxon>
        <taxon>ecological metagenomes</taxon>
    </lineage>
</organism>
<evidence type="ECO:0000256" key="1">
    <source>
        <dbReference type="ARBA" id="ARBA00023267"/>
    </source>
</evidence>
<proteinExistence type="predicted"/>
<dbReference type="CDD" id="cd06850">
    <property type="entry name" value="biotinyl_domain"/>
    <property type="match status" value="1"/>
</dbReference>
<accession>A0A645BRY7</accession>
<dbReference type="EMBL" id="VSSQ01022008">
    <property type="protein sequence ID" value="MPM67997.1"/>
    <property type="molecule type" value="Genomic_DNA"/>
</dbReference>
<dbReference type="InterPro" id="IPR001882">
    <property type="entry name" value="Biotin_BS"/>
</dbReference>
<dbReference type="InterPro" id="IPR000089">
    <property type="entry name" value="Biotin_lipoyl"/>
</dbReference>
<dbReference type="PANTHER" id="PTHR45266">
    <property type="entry name" value="OXALOACETATE DECARBOXYLASE ALPHA CHAIN"/>
    <property type="match status" value="1"/>
</dbReference>
<sequence length="73" mass="7193">MAGGSSVTAPMPGTILGVNVKEGETVKAGQTLFVIEAMKMESDIVAPTGGTVRGIAVSKGASVSAGDLLCSIQ</sequence>
<comment type="caution">
    <text evidence="3">The sequence shown here is derived from an EMBL/GenBank/DDBJ whole genome shotgun (WGS) entry which is preliminary data.</text>
</comment>
<dbReference type="PROSITE" id="PS00188">
    <property type="entry name" value="BIOTIN"/>
    <property type="match status" value="1"/>
</dbReference>
<dbReference type="Pfam" id="PF00364">
    <property type="entry name" value="Biotin_lipoyl"/>
    <property type="match status" value="1"/>
</dbReference>
<gene>
    <name evidence="3" type="primary">gcdC_10</name>
    <name evidence="3" type="ORF">SDC9_114923</name>
</gene>